<evidence type="ECO:0000256" key="1">
    <source>
        <dbReference type="SAM" id="Phobius"/>
    </source>
</evidence>
<organism evidence="3 4">
    <name type="scientific">Fulvimonas soli</name>
    <dbReference type="NCBI Taxonomy" id="155197"/>
    <lineage>
        <taxon>Bacteria</taxon>
        <taxon>Pseudomonadati</taxon>
        <taxon>Pseudomonadota</taxon>
        <taxon>Gammaproteobacteria</taxon>
        <taxon>Lysobacterales</taxon>
        <taxon>Rhodanobacteraceae</taxon>
        <taxon>Fulvimonas</taxon>
    </lineage>
</organism>
<feature type="domain" description="SAF" evidence="2">
    <location>
        <begin position="45"/>
        <end position="109"/>
    </location>
</feature>
<keyword evidence="1" id="KW-0472">Membrane</keyword>
<proteinExistence type="predicted"/>
<gene>
    <name evidence="3" type="ORF">C7456_107145</name>
</gene>
<dbReference type="NCBIfam" id="TIGR03177">
    <property type="entry name" value="pilus_cpaB"/>
    <property type="match status" value="1"/>
</dbReference>
<dbReference type="CDD" id="cd11614">
    <property type="entry name" value="SAF_CpaB_FlgA_like"/>
    <property type="match status" value="1"/>
</dbReference>
<evidence type="ECO:0000259" key="2">
    <source>
        <dbReference type="SMART" id="SM00858"/>
    </source>
</evidence>
<evidence type="ECO:0000313" key="3">
    <source>
        <dbReference type="EMBL" id="PWK86754.1"/>
    </source>
</evidence>
<sequence>MPKVNRNLIYLAVAVVLGIAASLMAVHYINSQVAARTARPAEQTRQVVVPVHDLKAGATLTADDVASRDVPADFVPADALTPDTYGRYMGQLLRAPLAQGAPIPASAVETVTDHFSNIITPGNVAYTIQVDEASSISGLIVPGDHIDVLMLTSGEDSDSVRPLLSDVLVLATGRHAKGVRGGDKDDDSYSNITLQLTPADAQRVGIAKKIGQLLVMLRPAGSSGPFDLKTLSKADLLRMGRRVRGTGIEFIVGGSG</sequence>
<dbReference type="RefSeq" id="WP_109723753.1">
    <property type="nucleotide sequence ID" value="NZ_MSZV01000018.1"/>
</dbReference>
<accession>A0A316I2L7</accession>
<feature type="transmembrane region" description="Helical" evidence="1">
    <location>
        <begin position="7"/>
        <end position="29"/>
    </location>
</feature>
<keyword evidence="4" id="KW-1185">Reference proteome</keyword>
<keyword evidence="1" id="KW-1133">Transmembrane helix</keyword>
<dbReference type="SMART" id="SM00858">
    <property type="entry name" value="SAF"/>
    <property type="match status" value="1"/>
</dbReference>
<dbReference type="AlphaFoldDB" id="A0A316I2L7"/>
<dbReference type="OrthoDB" id="2037472at2"/>
<comment type="caution">
    <text evidence="3">The sequence shown here is derived from an EMBL/GenBank/DDBJ whole genome shotgun (WGS) entry which is preliminary data.</text>
</comment>
<dbReference type="Pfam" id="PF16976">
    <property type="entry name" value="RcpC"/>
    <property type="match status" value="1"/>
</dbReference>
<dbReference type="InterPro" id="IPR031571">
    <property type="entry name" value="RcpC_dom"/>
</dbReference>
<dbReference type="Pfam" id="PF08666">
    <property type="entry name" value="SAF"/>
    <property type="match status" value="1"/>
</dbReference>
<protein>
    <submittedName>
        <fullName evidence="3">Pilus assembly protein CpaB</fullName>
    </submittedName>
</protein>
<dbReference type="InterPro" id="IPR013974">
    <property type="entry name" value="SAF"/>
</dbReference>
<reference evidence="3 4" key="1">
    <citation type="submission" date="2018-05" db="EMBL/GenBank/DDBJ databases">
        <title>Genomic Encyclopedia of Type Strains, Phase IV (KMG-IV): sequencing the most valuable type-strain genomes for metagenomic binning, comparative biology and taxonomic classification.</title>
        <authorList>
            <person name="Goeker M."/>
        </authorList>
    </citation>
    <scope>NUCLEOTIDE SEQUENCE [LARGE SCALE GENOMIC DNA]</scope>
    <source>
        <strain evidence="3 4">DSM 14263</strain>
    </source>
</reference>
<dbReference type="Proteomes" id="UP000245812">
    <property type="component" value="Unassembled WGS sequence"/>
</dbReference>
<name>A0A316I2L7_9GAMM</name>
<keyword evidence="1" id="KW-0812">Transmembrane</keyword>
<evidence type="ECO:0000313" key="4">
    <source>
        <dbReference type="Proteomes" id="UP000245812"/>
    </source>
</evidence>
<dbReference type="InterPro" id="IPR017592">
    <property type="entry name" value="Pilus_assmbl_Flp-typ_CpaB"/>
</dbReference>
<dbReference type="EMBL" id="QGHC01000007">
    <property type="protein sequence ID" value="PWK86754.1"/>
    <property type="molecule type" value="Genomic_DNA"/>
</dbReference>